<dbReference type="PROSITE" id="PS51257">
    <property type="entry name" value="PROKAR_LIPOPROTEIN"/>
    <property type="match status" value="1"/>
</dbReference>
<name>A0A3B0CAX6_9FLAO</name>
<dbReference type="EMBL" id="RBCJ01000001">
    <property type="protein sequence ID" value="RKN83695.1"/>
    <property type="molecule type" value="Genomic_DNA"/>
</dbReference>
<dbReference type="AlphaFoldDB" id="A0A3B0CAX6"/>
<accession>A0A3B0CAX6</accession>
<reference evidence="1 2" key="1">
    <citation type="submission" date="2018-10" db="EMBL/GenBank/DDBJ databases">
        <title>Ulvibacterium marinum gen. nov., sp. nov., a novel marine bacterium of the family Flavobacteriaceae, isolated from a culture of the green alga Ulva prolifera.</title>
        <authorList>
            <person name="Zhang Z."/>
        </authorList>
    </citation>
    <scope>NUCLEOTIDE SEQUENCE [LARGE SCALE GENOMIC DNA]</scope>
    <source>
        <strain evidence="1 2">CCMM003</strain>
    </source>
</reference>
<evidence type="ECO:0000313" key="2">
    <source>
        <dbReference type="Proteomes" id="UP000276603"/>
    </source>
</evidence>
<protein>
    <submittedName>
        <fullName evidence="1">Uncharacterized protein</fullName>
    </submittedName>
</protein>
<proteinExistence type="predicted"/>
<comment type="caution">
    <text evidence="1">The sequence shown here is derived from an EMBL/GenBank/DDBJ whole genome shotgun (WGS) entry which is preliminary data.</text>
</comment>
<gene>
    <name evidence="1" type="ORF">D7Z94_06475</name>
</gene>
<sequence length="191" mass="21832">MRRMIFTMTTLAILAGCDFKKTEKGELPEIDVDVDAEAGELPEYDVDWAEVNVGTKTETVEIPKVVVVMEEEEVEVPYIDVDMPDGGEKEEHTLYIEAEVSDEEHTMEIQQIWATGKNLYVISELKSTGQSIGDKKMRVSDQVTLNAADLNVKYYVVGQRPDRVFNRQHTYVNDMNELKDRVGDYKVIYTK</sequence>
<evidence type="ECO:0000313" key="1">
    <source>
        <dbReference type="EMBL" id="RKN83695.1"/>
    </source>
</evidence>
<dbReference type="Proteomes" id="UP000276603">
    <property type="component" value="Unassembled WGS sequence"/>
</dbReference>
<organism evidence="1 2">
    <name type="scientific">Ulvibacterium marinum</name>
    <dbReference type="NCBI Taxonomy" id="2419782"/>
    <lineage>
        <taxon>Bacteria</taxon>
        <taxon>Pseudomonadati</taxon>
        <taxon>Bacteroidota</taxon>
        <taxon>Flavobacteriia</taxon>
        <taxon>Flavobacteriales</taxon>
        <taxon>Flavobacteriaceae</taxon>
        <taxon>Ulvibacterium</taxon>
    </lineage>
</organism>
<dbReference type="OrthoDB" id="1432199at2"/>
<keyword evidence="2" id="KW-1185">Reference proteome</keyword>